<evidence type="ECO:0000313" key="1">
    <source>
        <dbReference type="EMBL" id="KXH68319.1"/>
    </source>
</evidence>
<reference evidence="1 2" key="1">
    <citation type="submission" date="2014-02" db="EMBL/GenBank/DDBJ databases">
        <title>The genome sequence of Colletotrichum salicis CBS 607.94.</title>
        <authorList>
            <person name="Baroncelli R."/>
            <person name="Thon M.R."/>
        </authorList>
    </citation>
    <scope>NUCLEOTIDE SEQUENCE [LARGE SCALE GENOMIC DNA]</scope>
    <source>
        <strain evidence="1 2">CBS 607.94</strain>
    </source>
</reference>
<dbReference type="EMBL" id="JFFI01000329">
    <property type="protein sequence ID" value="KXH68319.1"/>
    <property type="molecule type" value="Genomic_DNA"/>
</dbReference>
<dbReference type="Proteomes" id="UP000070121">
    <property type="component" value="Unassembled WGS sequence"/>
</dbReference>
<dbReference type="PANTHER" id="PTHR31594">
    <property type="entry name" value="AIG1-TYPE G DOMAIN-CONTAINING PROTEIN"/>
    <property type="match status" value="1"/>
</dbReference>
<organism evidence="1 2">
    <name type="scientific">Colletotrichum salicis</name>
    <dbReference type="NCBI Taxonomy" id="1209931"/>
    <lineage>
        <taxon>Eukaryota</taxon>
        <taxon>Fungi</taxon>
        <taxon>Dikarya</taxon>
        <taxon>Ascomycota</taxon>
        <taxon>Pezizomycotina</taxon>
        <taxon>Sordariomycetes</taxon>
        <taxon>Hypocreomycetidae</taxon>
        <taxon>Glomerellales</taxon>
        <taxon>Glomerellaceae</taxon>
        <taxon>Colletotrichum</taxon>
        <taxon>Colletotrichum acutatum species complex</taxon>
    </lineage>
</organism>
<sequence>MDHNSNDLVLSRPICQPALGQDVQLGMMYDARTSEFFSGISLWDDSDVNPNEEVDDNQVQNAEFRFSESLEESRKNSSLGLEGSLSLDLQLVTATGAAKYLGDKKSSTHEARIDVSCSVVRRTRRIPRETLAAMKYEQYLDRDQFTHFVSEVVEGGSATLSYVQSCSTAEEAKKVTGELRASAATFPVSGSANLNFSQEEKNKFGNVKISYSGALAESVSNLDDAWRVTREMPSKLARQMNTIHYKLLPLSTIDSRARALIRALDSQLVNKTANALRAGATITLELQSLAELEVYKTHLSIAT</sequence>
<comment type="caution">
    <text evidence="1">The sequence shown here is derived from an EMBL/GenBank/DDBJ whole genome shotgun (WGS) entry which is preliminary data.</text>
</comment>
<name>A0A135V6G9_9PEZI</name>
<dbReference type="OrthoDB" id="8954335at2759"/>
<evidence type="ECO:0000313" key="2">
    <source>
        <dbReference type="Proteomes" id="UP000070121"/>
    </source>
</evidence>
<protein>
    <recommendedName>
        <fullName evidence="3">MACPF domain-containing protein</fullName>
    </recommendedName>
</protein>
<dbReference type="AlphaFoldDB" id="A0A135V6G9"/>
<dbReference type="PANTHER" id="PTHR31594:SF14">
    <property type="entry name" value="FIBRONECTIN TYPE-III DOMAIN-CONTAINING PROTEIN"/>
    <property type="match status" value="1"/>
</dbReference>
<accession>A0A135V6G9</accession>
<gene>
    <name evidence="1" type="ORF">CSAL01_01783</name>
</gene>
<proteinExistence type="predicted"/>
<dbReference type="STRING" id="1209931.A0A135V6G9"/>
<dbReference type="InterPro" id="IPR052090">
    <property type="entry name" value="Cytolytic_pore-forming_toxin"/>
</dbReference>
<evidence type="ECO:0008006" key="3">
    <source>
        <dbReference type="Google" id="ProtNLM"/>
    </source>
</evidence>
<keyword evidence="2" id="KW-1185">Reference proteome</keyword>